<accession>A0ABU8LJT4</accession>
<comment type="caution">
    <text evidence="2">The sequence shown here is derived from an EMBL/GenBank/DDBJ whole genome shotgun (WGS) entry which is preliminary data.</text>
</comment>
<dbReference type="InterPro" id="IPR000073">
    <property type="entry name" value="AB_hydrolase_1"/>
</dbReference>
<feature type="domain" description="AB hydrolase-1" evidence="1">
    <location>
        <begin position="54"/>
        <end position="295"/>
    </location>
</feature>
<dbReference type="GO" id="GO:0016787">
    <property type="term" value="F:hydrolase activity"/>
    <property type="evidence" value="ECO:0007669"/>
    <property type="project" value="UniProtKB-KW"/>
</dbReference>
<dbReference type="Pfam" id="PF12697">
    <property type="entry name" value="Abhydrolase_6"/>
    <property type="match status" value="1"/>
</dbReference>
<dbReference type="Proteomes" id="UP001366085">
    <property type="component" value="Unassembled WGS sequence"/>
</dbReference>
<evidence type="ECO:0000313" key="2">
    <source>
        <dbReference type="EMBL" id="MEJ1091171.1"/>
    </source>
</evidence>
<dbReference type="PANTHER" id="PTHR43194">
    <property type="entry name" value="HYDROLASE ALPHA/BETA FOLD FAMILY"/>
    <property type="match status" value="1"/>
</dbReference>
<proteinExistence type="predicted"/>
<evidence type="ECO:0000313" key="3">
    <source>
        <dbReference type="Proteomes" id="UP001366085"/>
    </source>
</evidence>
<name>A0ABU8LJT4_9MICO</name>
<keyword evidence="3" id="KW-1185">Reference proteome</keyword>
<dbReference type="Gene3D" id="3.40.50.1820">
    <property type="entry name" value="alpha/beta hydrolase"/>
    <property type="match status" value="1"/>
</dbReference>
<gene>
    <name evidence="2" type="ORF">WDU93_05635</name>
</gene>
<dbReference type="PANTHER" id="PTHR43194:SF2">
    <property type="entry name" value="PEROXISOMAL MEMBRANE PROTEIN LPX1"/>
    <property type="match status" value="1"/>
</dbReference>
<sequence length="306" mass="32855">MAVAQDTSEFRYLPGQARALGAELPEVTRLTLPLPDGRTLSALRFGSAPPEVTFLHGAGLNAHTWDTTVLQVGRPTLVIDLAGHGDSAWREDRDYSPRTLAEDVALALAEWTFIPQVLVGQSLGGLVAARVAAQHPDRVRELIVIDITPGLSVDAAPSILRDFYAVTDFASRDEVADRAQSFGFGGSREDTERGVFFNTRTRPDGRVEWKHHFAHLVGHALDTLDPAPDDATGRGAQGWADLAAVTAPVTLVRGTRGFLQDSDAEEFARRLPAATVTTVEAGHNVQETASRAVADLVISALGLPTR</sequence>
<dbReference type="SUPFAM" id="SSF53474">
    <property type="entry name" value="alpha/beta-Hydrolases"/>
    <property type="match status" value="1"/>
</dbReference>
<dbReference type="EMBL" id="JBBDGN010000003">
    <property type="protein sequence ID" value="MEJ1091171.1"/>
    <property type="molecule type" value="Genomic_DNA"/>
</dbReference>
<dbReference type="RefSeq" id="WP_337318455.1">
    <property type="nucleotide sequence ID" value="NZ_JBBDGN010000003.1"/>
</dbReference>
<reference evidence="2 3" key="1">
    <citation type="submission" date="2024-02" db="EMBL/GenBank/DDBJ databases">
        <authorList>
            <person name="Saticioglu I.B."/>
        </authorList>
    </citation>
    <scope>NUCLEOTIDE SEQUENCE [LARGE SCALE GENOMIC DNA]</scope>
    <source>
        <strain evidence="2 3">Mu-43</strain>
    </source>
</reference>
<keyword evidence="2" id="KW-0378">Hydrolase</keyword>
<organism evidence="2 3">
    <name type="scientific">Microbacterium istanbulense</name>
    <dbReference type="NCBI Taxonomy" id="3122049"/>
    <lineage>
        <taxon>Bacteria</taxon>
        <taxon>Bacillati</taxon>
        <taxon>Actinomycetota</taxon>
        <taxon>Actinomycetes</taxon>
        <taxon>Micrococcales</taxon>
        <taxon>Microbacteriaceae</taxon>
        <taxon>Microbacterium</taxon>
    </lineage>
</organism>
<dbReference type="PRINTS" id="PR00111">
    <property type="entry name" value="ABHYDROLASE"/>
</dbReference>
<protein>
    <submittedName>
        <fullName evidence="2">Alpha/beta hydrolase</fullName>
    </submittedName>
</protein>
<dbReference type="InterPro" id="IPR050228">
    <property type="entry name" value="Carboxylesterase_BioH"/>
</dbReference>
<evidence type="ECO:0000259" key="1">
    <source>
        <dbReference type="Pfam" id="PF12697"/>
    </source>
</evidence>
<dbReference type="InterPro" id="IPR029058">
    <property type="entry name" value="AB_hydrolase_fold"/>
</dbReference>